<dbReference type="NCBIfam" id="TIGR00121">
    <property type="entry name" value="birA_ligase"/>
    <property type="match status" value="1"/>
</dbReference>
<accession>A0A1W1EDA0</accession>
<protein>
    <submittedName>
        <fullName evidence="3">Biotin-protein ligase</fullName>
        <ecNumber evidence="3">6.3.4.15</ecNumber>
    </submittedName>
</protein>
<evidence type="ECO:0000259" key="2">
    <source>
        <dbReference type="PROSITE" id="PS51733"/>
    </source>
</evidence>
<organism evidence="3">
    <name type="scientific">hydrothermal vent metagenome</name>
    <dbReference type="NCBI Taxonomy" id="652676"/>
    <lineage>
        <taxon>unclassified sequences</taxon>
        <taxon>metagenomes</taxon>
        <taxon>ecological metagenomes</taxon>
    </lineage>
</organism>
<dbReference type="EC" id="6.3.4.15" evidence="3"/>
<dbReference type="PROSITE" id="PS51733">
    <property type="entry name" value="BPL_LPL_CATALYTIC"/>
    <property type="match status" value="1"/>
</dbReference>
<reference evidence="3" key="1">
    <citation type="submission" date="2016-10" db="EMBL/GenBank/DDBJ databases">
        <authorList>
            <person name="de Groot N.N."/>
        </authorList>
    </citation>
    <scope>NUCLEOTIDE SEQUENCE</scope>
</reference>
<proteinExistence type="predicted"/>
<dbReference type="NCBIfam" id="NF006294">
    <property type="entry name" value="PRK08477.1"/>
    <property type="match status" value="1"/>
</dbReference>
<dbReference type="Pfam" id="PF03099">
    <property type="entry name" value="BPL_LplA_LipB"/>
    <property type="match status" value="1"/>
</dbReference>
<dbReference type="Gene3D" id="3.30.930.10">
    <property type="entry name" value="Bira Bifunctional Protein, Domain 2"/>
    <property type="match status" value="1"/>
</dbReference>
<dbReference type="GO" id="GO:0004077">
    <property type="term" value="F:biotin--[biotin carboxyl-carrier protein] ligase activity"/>
    <property type="evidence" value="ECO:0007669"/>
    <property type="project" value="UniProtKB-EC"/>
</dbReference>
<feature type="domain" description="BPL/LPL catalytic" evidence="2">
    <location>
        <begin position="1"/>
        <end position="172"/>
    </location>
</feature>
<gene>
    <name evidence="3" type="ORF">MNB_SV-5-1664</name>
</gene>
<dbReference type="EMBL" id="FPKX01000032">
    <property type="protein sequence ID" value="SFZ98004.1"/>
    <property type="molecule type" value="Genomic_DNA"/>
</dbReference>
<dbReference type="SUPFAM" id="SSF55681">
    <property type="entry name" value="Class II aaRS and biotin synthetases"/>
    <property type="match status" value="1"/>
</dbReference>
<evidence type="ECO:0000256" key="1">
    <source>
        <dbReference type="ARBA" id="ARBA00022598"/>
    </source>
</evidence>
<keyword evidence="1 3" id="KW-0436">Ligase</keyword>
<dbReference type="InterPro" id="IPR004143">
    <property type="entry name" value="BPL_LPL_catalytic"/>
</dbReference>
<evidence type="ECO:0000313" key="3">
    <source>
        <dbReference type="EMBL" id="SFZ98004.1"/>
    </source>
</evidence>
<dbReference type="GO" id="GO:0005737">
    <property type="term" value="C:cytoplasm"/>
    <property type="evidence" value="ECO:0007669"/>
    <property type="project" value="TreeGrafter"/>
</dbReference>
<name>A0A1W1EDA0_9ZZZZ</name>
<dbReference type="InterPro" id="IPR004408">
    <property type="entry name" value="Biotin_CoA_COase_ligase"/>
</dbReference>
<dbReference type="AlphaFoldDB" id="A0A1W1EDA0"/>
<dbReference type="PANTHER" id="PTHR12835:SF5">
    <property type="entry name" value="BIOTIN--PROTEIN LIGASE"/>
    <property type="match status" value="1"/>
</dbReference>
<sequence>MEIISFKTLPSTQKYLIEQIESNTLKEPVAVIALNQNDGIGSRDNKWVGGSGNFFASIAINIEKLPNDLKLSSASIYFSFIMKKVLKELNENVWLKWPNDFYLENEKIGGTITKKVKNVLVCGIGINLTNTQNGYRALQADISPQILLEKYIAELEKFPKWKQVFSEYEVEFLLSKKFYVHTINGIESLADACLCGDGSLILGEQKVYSLR</sequence>
<dbReference type="PANTHER" id="PTHR12835">
    <property type="entry name" value="BIOTIN PROTEIN LIGASE"/>
    <property type="match status" value="1"/>
</dbReference>
<dbReference type="InterPro" id="IPR045864">
    <property type="entry name" value="aa-tRNA-synth_II/BPL/LPL"/>
</dbReference>